<evidence type="ECO:0000313" key="2">
    <source>
        <dbReference type="Proteomes" id="UP000589896"/>
    </source>
</evidence>
<reference evidence="1 2" key="1">
    <citation type="submission" date="2020-07" db="EMBL/GenBank/DDBJ databases">
        <title>isolation of Luteimonas sp. SJ-16.</title>
        <authorList>
            <person name="Huang X.-X."/>
            <person name="Xu L."/>
            <person name="Sun J.-Q."/>
        </authorList>
    </citation>
    <scope>NUCLEOTIDE SEQUENCE [LARGE SCALE GENOMIC DNA]</scope>
    <source>
        <strain evidence="1 2">SJ-16</strain>
    </source>
</reference>
<dbReference type="EMBL" id="JACCJZ010000017">
    <property type="protein sequence ID" value="NYZ63193.1"/>
    <property type="molecule type" value="Genomic_DNA"/>
</dbReference>
<proteinExistence type="predicted"/>
<evidence type="ECO:0000313" key="1">
    <source>
        <dbReference type="EMBL" id="NYZ63193.1"/>
    </source>
</evidence>
<dbReference type="AlphaFoldDB" id="A0A7Z0QR55"/>
<accession>A0A7Z0QR55</accession>
<gene>
    <name evidence="1" type="ORF">H0E82_10515</name>
</gene>
<organism evidence="1 2">
    <name type="scientific">Luteimonas deserti</name>
    <dbReference type="NCBI Taxonomy" id="2752306"/>
    <lineage>
        <taxon>Bacteria</taxon>
        <taxon>Pseudomonadati</taxon>
        <taxon>Pseudomonadota</taxon>
        <taxon>Gammaproteobacteria</taxon>
        <taxon>Lysobacterales</taxon>
        <taxon>Lysobacteraceae</taxon>
        <taxon>Luteimonas</taxon>
    </lineage>
</organism>
<name>A0A7Z0QR55_9GAMM</name>
<keyword evidence="2" id="KW-1185">Reference proteome</keyword>
<sequence length="130" mass="13613">MLMVLAACGRVKDPDCEAAALALSDAAYRTTLKAAVQRQFDAGELGAIHGFGGPGDMPGTYAVALAPEFVALTSRPLQQRILFDARGDIEAVFVGWPPGHGVLIDVQPDNALPADLDYGDGVSLVCKGMR</sequence>
<comment type="caution">
    <text evidence="1">The sequence shown here is derived from an EMBL/GenBank/DDBJ whole genome shotgun (WGS) entry which is preliminary data.</text>
</comment>
<dbReference type="Proteomes" id="UP000589896">
    <property type="component" value="Unassembled WGS sequence"/>
</dbReference>
<dbReference type="RefSeq" id="WP_180545403.1">
    <property type="nucleotide sequence ID" value="NZ_JACCJZ010000017.1"/>
</dbReference>
<protein>
    <submittedName>
        <fullName evidence="1">Uncharacterized protein</fullName>
    </submittedName>
</protein>